<accession>A0A8J3G4T3</accession>
<protein>
    <recommendedName>
        <fullName evidence="4">Thiol-disulfide isomerase or thioredoxin</fullName>
    </recommendedName>
</protein>
<dbReference type="PANTHER" id="PTHR42852:SF17">
    <property type="entry name" value="THIOREDOXIN-LIKE PROTEIN HI_1115"/>
    <property type="match status" value="1"/>
</dbReference>
<dbReference type="Proteomes" id="UP000642809">
    <property type="component" value="Unassembled WGS sequence"/>
</dbReference>
<organism evidence="2 3">
    <name type="scientific">Mongoliitalea lutea</name>
    <dbReference type="NCBI Taxonomy" id="849756"/>
    <lineage>
        <taxon>Bacteria</taxon>
        <taxon>Pseudomonadati</taxon>
        <taxon>Bacteroidota</taxon>
        <taxon>Cytophagia</taxon>
        <taxon>Cytophagales</taxon>
        <taxon>Cyclobacteriaceae</taxon>
        <taxon>Mongoliitalea</taxon>
    </lineage>
</organism>
<dbReference type="SUPFAM" id="SSF52833">
    <property type="entry name" value="Thioredoxin-like"/>
    <property type="match status" value="1"/>
</dbReference>
<dbReference type="CDD" id="cd02966">
    <property type="entry name" value="TlpA_like_family"/>
    <property type="match status" value="1"/>
</dbReference>
<dbReference type="EMBL" id="BMYF01000006">
    <property type="protein sequence ID" value="GHB33491.1"/>
    <property type="molecule type" value="Genomic_DNA"/>
</dbReference>
<keyword evidence="3" id="KW-1185">Reference proteome</keyword>
<keyword evidence="1" id="KW-0732">Signal</keyword>
<feature type="signal peptide" evidence="1">
    <location>
        <begin position="1"/>
        <end position="21"/>
    </location>
</feature>
<dbReference type="PANTHER" id="PTHR42852">
    <property type="entry name" value="THIOL:DISULFIDE INTERCHANGE PROTEIN DSBE"/>
    <property type="match status" value="1"/>
</dbReference>
<feature type="chain" id="PRO_5035211671" description="Thiol-disulfide isomerase or thioredoxin" evidence="1">
    <location>
        <begin position="22"/>
        <end position="446"/>
    </location>
</feature>
<evidence type="ECO:0000313" key="2">
    <source>
        <dbReference type="EMBL" id="GHB33491.1"/>
    </source>
</evidence>
<reference evidence="2" key="2">
    <citation type="submission" date="2020-09" db="EMBL/GenBank/DDBJ databases">
        <authorList>
            <person name="Sun Q."/>
            <person name="Kim S."/>
        </authorList>
    </citation>
    <scope>NUCLEOTIDE SEQUENCE</scope>
    <source>
        <strain evidence="2">KCTC 23224</strain>
    </source>
</reference>
<dbReference type="InterPro" id="IPR050553">
    <property type="entry name" value="Thioredoxin_ResA/DsbE_sf"/>
</dbReference>
<evidence type="ECO:0000313" key="3">
    <source>
        <dbReference type="Proteomes" id="UP000642809"/>
    </source>
</evidence>
<dbReference type="AlphaFoldDB" id="A0A8J3G4T3"/>
<reference evidence="2" key="1">
    <citation type="journal article" date="2014" name="Int. J. Syst. Evol. Microbiol.">
        <title>Complete genome sequence of Corynebacterium casei LMG S-19264T (=DSM 44701T), isolated from a smear-ripened cheese.</title>
        <authorList>
            <consortium name="US DOE Joint Genome Institute (JGI-PGF)"/>
            <person name="Walter F."/>
            <person name="Albersmeier A."/>
            <person name="Kalinowski J."/>
            <person name="Ruckert C."/>
        </authorList>
    </citation>
    <scope>NUCLEOTIDE SEQUENCE</scope>
    <source>
        <strain evidence="2">KCTC 23224</strain>
    </source>
</reference>
<dbReference type="InterPro" id="IPR036249">
    <property type="entry name" value="Thioredoxin-like_sf"/>
</dbReference>
<comment type="caution">
    <text evidence="2">The sequence shown here is derived from an EMBL/GenBank/DDBJ whole genome shotgun (WGS) entry which is preliminary data.</text>
</comment>
<gene>
    <name evidence="2" type="ORF">GCM10008106_13230</name>
</gene>
<proteinExistence type="predicted"/>
<sequence length="446" mass="51836">MIRLVGALVSVLLASSSVVWGQTFKQIAKTSAAVERAWAKGQTEKALKKSEELYGQRKSFFYSTMHDRLVRLIQQDENRYWWDYLEALWEKADANQQEALAPLYLWGRTVAAQDEEEYALIREDLFRLQEENFHEYGKLERYAQLTLQELVKNSAASEDFKKQVVANNIARLQAYPYLVEIPEDHLEYITRASNRFLLAYAYDYLFSHIEEKEEYLRNAAEFSPDELDLLNTYSAYHDGLLLTGFNRVPVGFRSKYHTYLVENSGDRTSIELLAEFAFIQPTDANLKALKESFVKQHGEEASFETFWREFITSKATDLPLLNIPFGDEVLELAAPKDHWTYIYVWGTWCVPCVKDLPNFQPFYADNLLKSTSNLKIYTLSYMSRNLGGFMKKNGYTFPVSEISNEMKDTLGISKYPTKMLITPEGKFIELPMDLDWQTSLRNYVLL</sequence>
<name>A0A8J3G4T3_9BACT</name>
<evidence type="ECO:0000256" key="1">
    <source>
        <dbReference type="SAM" id="SignalP"/>
    </source>
</evidence>
<dbReference type="Gene3D" id="3.40.30.10">
    <property type="entry name" value="Glutaredoxin"/>
    <property type="match status" value="1"/>
</dbReference>
<evidence type="ECO:0008006" key="4">
    <source>
        <dbReference type="Google" id="ProtNLM"/>
    </source>
</evidence>
<dbReference type="RefSeq" id="WP_189579733.1">
    <property type="nucleotide sequence ID" value="NZ_BMYF01000006.1"/>
</dbReference>